<dbReference type="Proteomes" id="UP000052978">
    <property type="component" value="Unassembled WGS sequence"/>
</dbReference>
<dbReference type="PANTHER" id="PTHR22799">
    <property type="entry name" value="TETRANECTIN-RELATED"/>
    <property type="match status" value="1"/>
</dbReference>
<dbReference type="InterPro" id="IPR016186">
    <property type="entry name" value="C-type_lectin-like/link_sf"/>
</dbReference>
<dbReference type="SUPFAM" id="SSF57944">
    <property type="entry name" value="Triple coiled coil domain of C-type lectins"/>
    <property type="match status" value="1"/>
</dbReference>
<dbReference type="Pfam" id="PF00059">
    <property type="entry name" value="Lectin_C"/>
    <property type="match status" value="1"/>
</dbReference>
<dbReference type="GO" id="GO:0030246">
    <property type="term" value="F:carbohydrate binding"/>
    <property type="evidence" value="ECO:0007669"/>
    <property type="project" value="UniProtKB-KW"/>
</dbReference>
<evidence type="ECO:0000313" key="9">
    <source>
        <dbReference type="EMBL" id="EPQ11174.1"/>
    </source>
</evidence>
<proteinExistence type="predicted"/>
<keyword evidence="5" id="KW-1015">Disulfide bond</keyword>
<dbReference type="GO" id="GO:0008083">
    <property type="term" value="F:growth factor activity"/>
    <property type="evidence" value="ECO:0007669"/>
    <property type="project" value="TreeGrafter"/>
</dbReference>
<dbReference type="SMART" id="SM00034">
    <property type="entry name" value="CLECT"/>
    <property type="match status" value="1"/>
</dbReference>
<feature type="chain" id="PRO_5004543175" evidence="7">
    <location>
        <begin position="20"/>
        <end position="236"/>
    </location>
</feature>
<keyword evidence="2" id="KW-0964">Secreted</keyword>
<dbReference type="InterPro" id="IPR015097">
    <property type="entry name" value="Surfac_D-trimer"/>
</dbReference>
<dbReference type="EMBL" id="KE163202">
    <property type="protein sequence ID" value="EPQ11174.1"/>
    <property type="molecule type" value="Genomic_DNA"/>
</dbReference>
<reference evidence="9 10" key="1">
    <citation type="journal article" date="2013" name="Nat. Commun.">
        <title>Genome analysis reveals insights into physiology and longevity of the Brandt's bat Myotis brandtii.</title>
        <authorList>
            <person name="Seim I."/>
            <person name="Fang X."/>
            <person name="Xiong Z."/>
            <person name="Lobanov A.V."/>
            <person name="Huang Z."/>
            <person name="Ma S."/>
            <person name="Feng Y."/>
            <person name="Turanov A.A."/>
            <person name="Zhu Y."/>
            <person name="Lenz T.L."/>
            <person name="Gerashchenko M.V."/>
            <person name="Fan D."/>
            <person name="Hee Yim S."/>
            <person name="Yao X."/>
            <person name="Jordan D."/>
            <person name="Xiong Y."/>
            <person name="Ma Y."/>
            <person name="Lyapunov A.N."/>
            <person name="Chen G."/>
            <person name="Kulakova O.I."/>
            <person name="Sun Y."/>
            <person name="Lee S.G."/>
            <person name="Bronson R.T."/>
            <person name="Moskalev A.A."/>
            <person name="Sunyaev S.R."/>
            <person name="Zhang G."/>
            <person name="Krogh A."/>
            <person name="Wang J."/>
            <person name="Gladyshev V.N."/>
        </authorList>
    </citation>
    <scope>NUCLEOTIDE SEQUENCE [LARGE SCALE GENOMIC DNA]</scope>
</reference>
<feature type="domain" description="C-type lectin" evidence="8">
    <location>
        <begin position="93"/>
        <end position="208"/>
    </location>
</feature>
<dbReference type="InterPro" id="IPR016187">
    <property type="entry name" value="CTDL_fold"/>
</dbReference>
<dbReference type="SUPFAM" id="SSF56436">
    <property type="entry name" value="C-type lectin-like"/>
    <property type="match status" value="1"/>
</dbReference>
<keyword evidence="6" id="KW-0379">Hydroxylation</keyword>
<keyword evidence="4" id="KW-0430">Lectin</keyword>
<comment type="subcellular location">
    <subcellularLocation>
        <location evidence="1">Secreted</location>
    </subcellularLocation>
</comment>
<evidence type="ECO:0000259" key="8">
    <source>
        <dbReference type="PROSITE" id="PS50041"/>
    </source>
</evidence>
<evidence type="ECO:0000256" key="5">
    <source>
        <dbReference type="ARBA" id="ARBA00023157"/>
    </source>
</evidence>
<accession>S7N2C7</accession>
<dbReference type="PROSITE" id="PS50041">
    <property type="entry name" value="C_TYPE_LECTIN_2"/>
    <property type="match status" value="1"/>
</dbReference>
<dbReference type="InterPro" id="IPR001304">
    <property type="entry name" value="C-type_lectin-like"/>
</dbReference>
<sequence length="236" mass="25719">MLLLLSVLVLLTQPPTSWGANVTTLPQKPLIENCTLVTCSPLEIGLPDLDGKEGPLGEKEDPDIAALWRQVKALQIAFLQYKKVELFPHGRVVGQKVFKAAGFQKPFQEAQQVCAQAGGQLPSPRSEAENHALQQLVQVEDKGNAFLSMTFSKVEGRFTYPGGESLVYTNWAPWEPNNDGGNEHCVEIFTNGKWNDRPCGDKRLVICEFCALGLGGAAKVQEAGPDPCAANMTRKS</sequence>
<dbReference type="GO" id="GO:0001503">
    <property type="term" value="P:ossification"/>
    <property type="evidence" value="ECO:0007669"/>
    <property type="project" value="TreeGrafter"/>
</dbReference>
<feature type="signal peptide" evidence="7">
    <location>
        <begin position="1"/>
        <end position="19"/>
    </location>
</feature>
<evidence type="ECO:0000256" key="3">
    <source>
        <dbReference type="ARBA" id="ARBA00022729"/>
    </source>
</evidence>
<evidence type="ECO:0000313" key="10">
    <source>
        <dbReference type="Proteomes" id="UP000052978"/>
    </source>
</evidence>
<dbReference type="InterPro" id="IPR018378">
    <property type="entry name" value="C-type_lectin_CS"/>
</dbReference>
<organism evidence="9 10">
    <name type="scientific">Myotis brandtii</name>
    <name type="common">Brandt's bat</name>
    <dbReference type="NCBI Taxonomy" id="109478"/>
    <lineage>
        <taxon>Eukaryota</taxon>
        <taxon>Metazoa</taxon>
        <taxon>Chordata</taxon>
        <taxon>Craniata</taxon>
        <taxon>Vertebrata</taxon>
        <taxon>Euteleostomi</taxon>
        <taxon>Mammalia</taxon>
        <taxon>Eutheria</taxon>
        <taxon>Laurasiatheria</taxon>
        <taxon>Chiroptera</taxon>
        <taxon>Yangochiroptera</taxon>
        <taxon>Vespertilionidae</taxon>
        <taxon>Myotis</taxon>
    </lineage>
</organism>
<dbReference type="PANTHER" id="PTHR22799:SF1">
    <property type="entry name" value="C-TYPE LECTIN DOMAIN FAMILY 11 MEMBER A"/>
    <property type="match status" value="1"/>
</dbReference>
<protein>
    <submittedName>
        <fullName evidence="9">Pulmonary surfactant-associated protein D</fullName>
    </submittedName>
</protein>
<dbReference type="Gene3D" id="3.10.100.10">
    <property type="entry name" value="Mannose-Binding Protein A, subunit A"/>
    <property type="match status" value="1"/>
</dbReference>
<dbReference type="Gene3D" id="1.20.5.360">
    <property type="entry name" value="SFTPD helical domain"/>
    <property type="match status" value="1"/>
</dbReference>
<dbReference type="FunFam" id="3.10.100.10:FF:000045">
    <property type="entry name" value="Pulmonary surfactant-associated protein D"/>
    <property type="match status" value="1"/>
</dbReference>
<dbReference type="PROSITE" id="PS00615">
    <property type="entry name" value="C_TYPE_LECTIN_1"/>
    <property type="match status" value="1"/>
</dbReference>
<evidence type="ECO:0000256" key="6">
    <source>
        <dbReference type="ARBA" id="ARBA00023278"/>
    </source>
</evidence>
<evidence type="ECO:0000256" key="2">
    <source>
        <dbReference type="ARBA" id="ARBA00022525"/>
    </source>
</evidence>
<evidence type="ECO:0000256" key="1">
    <source>
        <dbReference type="ARBA" id="ARBA00004613"/>
    </source>
</evidence>
<evidence type="ECO:0000256" key="7">
    <source>
        <dbReference type="SAM" id="SignalP"/>
    </source>
</evidence>
<gene>
    <name evidence="9" type="ORF">D623_10018172</name>
</gene>
<keyword evidence="3 7" id="KW-0732">Signal</keyword>
<dbReference type="Pfam" id="PF09006">
    <property type="entry name" value="Surfac_D-trimer"/>
    <property type="match status" value="1"/>
</dbReference>
<dbReference type="GO" id="GO:0005615">
    <property type="term" value="C:extracellular space"/>
    <property type="evidence" value="ECO:0007669"/>
    <property type="project" value="TreeGrafter"/>
</dbReference>
<dbReference type="AlphaFoldDB" id="S7N2C7"/>
<dbReference type="InterPro" id="IPR051663">
    <property type="entry name" value="CLec_Tetranectin-domain"/>
</dbReference>
<dbReference type="eggNOG" id="KOG4297">
    <property type="taxonomic scope" value="Eukaryota"/>
</dbReference>
<name>S7N2C7_MYOBR</name>
<evidence type="ECO:0000256" key="4">
    <source>
        <dbReference type="ARBA" id="ARBA00022734"/>
    </source>
</evidence>
<keyword evidence="10" id="KW-1185">Reference proteome</keyword>